<feature type="region of interest" description="Disordered" evidence="10">
    <location>
        <begin position="276"/>
        <end position="380"/>
    </location>
</feature>
<comment type="similarity">
    <text evidence="5">Belongs to the SCOC family.</text>
</comment>
<dbReference type="GO" id="GO:0005802">
    <property type="term" value="C:trans-Golgi network"/>
    <property type="evidence" value="ECO:0007669"/>
    <property type="project" value="TreeGrafter"/>
</dbReference>
<dbReference type="GO" id="GO:0000139">
    <property type="term" value="C:Golgi membrane"/>
    <property type="evidence" value="ECO:0007669"/>
    <property type="project" value="UniProtKB-SubCell"/>
</dbReference>
<protein>
    <submittedName>
        <fullName evidence="11">Short coiled-coil protein</fullName>
    </submittedName>
</protein>
<dbReference type="GO" id="GO:0005829">
    <property type="term" value="C:cytosol"/>
    <property type="evidence" value="ECO:0007669"/>
    <property type="project" value="UniProtKB-SubCell"/>
</dbReference>
<gene>
    <name evidence="11" type="ORF">CDEST_09364</name>
</gene>
<evidence type="ECO:0000256" key="1">
    <source>
        <dbReference type="ARBA" id="ARBA00002743"/>
    </source>
</evidence>
<dbReference type="AlphaFoldDB" id="A0AAX4ILQ3"/>
<organism evidence="11 12">
    <name type="scientific">Colletotrichum destructivum</name>
    <dbReference type="NCBI Taxonomy" id="34406"/>
    <lineage>
        <taxon>Eukaryota</taxon>
        <taxon>Fungi</taxon>
        <taxon>Dikarya</taxon>
        <taxon>Ascomycota</taxon>
        <taxon>Pezizomycotina</taxon>
        <taxon>Sordariomycetes</taxon>
        <taxon>Hypocreomycetidae</taxon>
        <taxon>Glomerellales</taxon>
        <taxon>Glomerellaceae</taxon>
        <taxon>Colletotrichum</taxon>
        <taxon>Colletotrichum destructivum species complex</taxon>
    </lineage>
</organism>
<keyword evidence="6" id="KW-0963">Cytoplasm</keyword>
<feature type="compositionally biased region" description="Basic and acidic residues" evidence="10">
    <location>
        <begin position="294"/>
        <end position="313"/>
    </location>
</feature>
<evidence type="ECO:0000256" key="8">
    <source>
        <dbReference type="ARBA" id="ARBA00023054"/>
    </source>
</evidence>
<sequence>MYCTLYRYRHHQNCHYGVDGRRRCNRLRNPVLLPQHSHPLSHLFSGSLVSFLSLLLRFRLPYDPHIQGAVGKQYSARGDDDLTKNLATSSLSYPRDPLSPPLSQLTLLLPSSPALLLHRLCLSLALLRPVGPYLLPETQPPTPLHSIIVHAPPPLPPCRLCNHLTLFSRHPRLLSATARSPPLRALTLFTLSGGKTPFLSLQPGDGFFLSHIHTHTTTQPHNHTLSLNTQTRLRTTTTNRLKIAIILRKTTTRLVHPFYQQYDVRRSILAIRRSTSLQTPLARPSNLPTPLNMDNEHQAQHAEQSHLPPHIERSQSSSSSSSVDHEHDEHQIHQPTPIRPRLPSRKSSGPLVVPRDSSAVGPNDAEFGPDDVRAMSPRRTSEDIEALGREAREELKRHAKALQDSLLTIFNRIEAVREEHDKLDNNNKFLQKYIGDLMTTSKITAAPTKGKK</sequence>
<evidence type="ECO:0000256" key="6">
    <source>
        <dbReference type="ARBA" id="ARBA00022490"/>
    </source>
</evidence>
<name>A0AAX4ILQ3_9PEZI</name>
<dbReference type="KEGG" id="cdet:87945867"/>
<accession>A0AAX4ILQ3</accession>
<evidence type="ECO:0000256" key="10">
    <source>
        <dbReference type="SAM" id="MobiDB-lite"/>
    </source>
</evidence>
<evidence type="ECO:0000256" key="2">
    <source>
        <dbReference type="ARBA" id="ARBA00004255"/>
    </source>
</evidence>
<proteinExistence type="inferred from homology"/>
<evidence type="ECO:0000256" key="4">
    <source>
        <dbReference type="ARBA" id="ARBA00004601"/>
    </source>
</evidence>
<dbReference type="EMBL" id="CP137310">
    <property type="protein sequence ID" value="WQF84350.1"/>
    <property type="molecule type" value="Genomic_DNA"/>
</dbReference>
<dbReference type="PANTHER" id="PTHR21614">
    <property type="entry name" value="SHORT COILED COIL PROTEIN"/>
    <property type="match status" value="1"/>
</dbReference>
<reference evidence="12" key="1">
    <citation type="journal article" date="2023" name="bioRxiv">
        <title>Complete genome of the Medicago anthracnose fungus, Colletotrichum destructivum, reveals a mini-chromosome-like region within a core chromosome.</title>
        <authorList>
            <person name="Lapalu N."/>
            <person name="Simon A."/>
            <person name="Lu A."/>
            <person name="Plaumann P.-L."/>
            <person name="Amselem J."/>
            <person name="Pigne S."/>
            <person name="Auger A."/>
            <person name="Koch C."/>
            <person name="Dallery J.-F."/>
            <person name="O'Connell R.J."/>
        </authorList>
    </citation>
    <scope>NUCLEOTIDE SEQUENCE [LARGE SCALE GENOMIC DNA]</scope>
    <source>
        <strain evidence="12">CBS 520.97</strain>
    </source>
</reference>
<evidence type="ECO:0000256" key="9">
    <source>
        <dbReference type="ARBA" id="ARBA00023136"/>
    </source>
</evidence>
<keyword evidence="8" id="KW-0175">Coiled coil</keyword>
<dbReference type="GeneID" id="87945867"/>
<comment type="subcellular location">
    <subcellularLocation>
        <location evidence="3">Cytoplasm</location>
        <location evidence="3">Cytosol</location>
    </subcellularLocation>
    <subcellularLocation>
        <location evidence="2">Golgi apparatus membrane</location>
        <topology evidence="2">Peripheral membrane protein</topology>
        <orientation evidence="2">Cytoplasmic side</orientation>
    </subcellularLocation>
    <subcellularLocation>
        <location evidence="4">Golgi apparatus</location>
        <location evidence="4">trans-Golgi network</location>
    </subcellularLocation>
</comment>
<dbReference type="Proteomes" id="UP001322277">
    <property type="component" value="Chromosome 6"/>
</dbReference>
<keyword evidence="9" id="KW-0472">Membrane</keyword>
<evidence type="ECO:0000313" key="12">
    <source>
        <dbReference type="Proteomes" id="UP001322277"/>
    </source>
</evidence>
<dbReference type="RefSeq" id="XP_062781574.1">
    <property type="nucleotide sequence ID" value="XM_062925523.1"/>
</dbReference>
<keyword evidence="7" id="KW-0333">Golgi apparatus</keyword>
<evidence type="ECO:0000256" key="5">
    <source>
        <dbReference type="ARBA" id="ARBA00010880"/>
    </source>
</evidence>
<evidence type="ECO:0000256" key="3">
    <source>
        <dbReference type="ARBA" id="ARBA00004514"/>
    </source>
</evidence>
<dbReference type="InterPro" id="IPR019357">
    <property type="entry name" value="SCOC"/>
</dbReference>
<keyword evidence="12" id="KW-1185">Reference proteome</keyword>
<dbReference type="Gene3D" id="1.20.5.170">
    <property type="match status" value="1"/>
</dbReference>
<feature type="compositionally biased region" description="Basic and acidic residues" evidence="10">
    <location>
        <begin position="323"/>
        <end position="332"/>
    </location>
</feature>
<evidence type="ECO:0000256" key="7">
    <source>
        <dbReference type="ARBA" id="ARBA00023034"/>
    </source>
</evidence>
<comment type="function">
    <text evidence="1">Positive regulator of amino acid starvation-induced autophagy.</text>
</comment>
<dbReference type="PANTHER" id="PTHR21614:SF0">
    <property type="entry name" value="GEO08385P1"/>
    <property type="match status" value="1"/>
</dbReference>
<evidence type="ECO:0000313" key="11">
    <source>
        <dbReference type="EMBL" id="WQF84350.1"/>
    </source>
</evidence>
<dbReference type="Pfam" id="PF10224">
    <property type="entry name" value="DUF2205"/>
    <property type="match status" value="1"/>
</dbReference>